<reference evidence="2 3" key="1">
    <citation type="journal article" date="2007" name="Genome Res.">
        <title>Genome characteristics of facultatively symbiotic Frankia sp. strains reflect host range and host plant biogeography.</title>
        <authorList>
            <person name="Normand P."/>
            <person name="Lapierre P."/>
            <person name="Tisa L.S."/>
            <person name="Gogarten J.P."/>
            <person name="Alloisio N."/>
            <person name="Bagnarol E."/>
            <person name="Bassi C.A."/>
            <person name="Berry A.M."/>
            <person name="Bickhart D.M."/>
            <person name="Choisne N."/>
            <person name="Couloux A."/>
            <person name="Cournoyer B."/>
            <person name="Cruveiller S."/>
            <person name="Daubin V."/>
            <person name="Demange N."/>
            <person name="Francino M.P."/>
            <person name="Goltsman E."/>
            <person name="Huang Y."/>
            <person name="Kopp O.R."/>
            <person name="Labarre L."/>
            <person name="Lapidus A."/>
            <person name="Lavire C."/>
            <person name="Marechal J."/>
            <person name="Martinez M."/>
            <person name="Mastronunzio J.E."/>
            <person name="Mullin B.C."/>
            <person name="Niemann J."/>
            <person name="Pujic P."/>
            <person name="Rawnsley T."/>
            <person name="Rouy Z."/>
            <person name="Schenowitz C."/>
            <person name="Sellstedt A."/>
            <person name="Tavares F."/>
            <person name="Tomkins J.P."/>
            <person name="Vallenet D."/>
            <person name="Valverde C."/>
            <person name="Wall L.G."/>
            <person name="Wang Y."/>
            <person name="Medigue C."/>
            <person name="Benson D.R."/>
        </authorList>
    </citation>
    <scope>NUCLEOTIDE SEQUENCE [LARGE SCALE GENOMIC DNA]</scope>
    <source>
        <strain evidence="3">DSM 45986 / CECT 9034 / ACN14a</strain>
    </source>
</reference>
<dbReference type="OrthoDB" id="3218445at2"/>
<gene>
    <name evidence="2" type="ordered locus">FRAAL4151</name>
</gene>
<feature type="domain" description="Effector-associated" evidence="1">
    <location>
        <begin position="149"/>
        <end position="230"/>
    </location>
</feature>
<evidence type="ECO:0000259" key="1">
    <source>
        <dbReference type="Pfam" id="PF19955"/>
    </source>
</evidence>
<dbReference type="Pfam" id="PF19953">
    <property type="entry name" value="EACC1"/>
    <property type="match status" value="1"/>
</dbReference>
<dbReference type="HOGENOM" id="CLU_1188536_0_0_11"/>
<keyword evidence="3" id="KW-1185">Reference proteome</keyword>
<name>Q0RI78_FRAAA</name>
<dbReference type="InterPro" id="IPR045430">
    <property type="entry name" value="EAD1"/>
</dbReference>
<dbReference type="EMBL" id="CT573213">
    <property type="protein sequence ID" value="CAJ62793.1"/>
    <property type="molecule type" value="Genomic_DNA"/>
</dbReference>
<protein>
    <recommendedName>
        <fullName evidence="1">Effector-associated domain-containing protein</fullName>
    </recommendedName>
</protein>
<evidence type="ECO:0000313" key="3">
    <source>
        <dbReference type="Proteomes" id="UP000000657"/>
    </source>
</evidence>
<dbReference type="KEGG" id="fal:FRAAL4151"/>
<dbReference type="Proteomes" id="UP000000657">
    <property type="component" value="Chromosome"/>
</dbReference>
<dbReference type="AlphaFoldDB" id="Q0RI78"/>
<dbReference type="InterPro" id="IPR045428">
    <property type="entry name" value="EACC1"/>
</dbReference>
<sequence length="233" mass="25153">MDIELVMAGAFHEDAMRSLWNWLGREPDLRGLVRLRESPPAAGEMGPKLDAVVVTLRSSAGRSVRALEEALTEWLAAQRRGPDGTGSVRMTVRTSDHSFELSTDTIGMTDPAVRQHFEDLARFAQAQLAAEPVRPTSATVQDGAAADVLTPEQVRLLAELFSTPMAAVRLLRHAGLAPERFPTFDAAPHAEGFWAAVAVELAHGRAPGGARRLLDTAKSEYPGNPAFARAPRS</sequence>
<dbReference type="RefSeq" id="WP_011605279.1">
    <property type="nucleotide sequence ID" value="NC_008278.1"/>
</dbReference>
<dbReference type="Pfam" id="PF19955">
    <property type="entry name" value="EAD1"/>
    <property type="match status" value="1"/>
</dbReference>
<evidence type="ECO:0000313" key="2">
    <source>
        <dbReference type="EMBL" id="CAJ62793.1"/>
    </source>
</evidence>
<proteinExistence type="predicted"/>
<organism evidence="2 3">
    <name type="scientific">Frankia alni (strain DSM 45986 / CECT 9034 / ACN14a)</name>
    <dbReference type="NCBI Taxonomy" id="326424"/>
    <lineage>
        <taxon>Bacteria</taxon>
        <taxon>Bacillati</taxon>
        <taxon>Actinomycetota</taxon>
        <taxon>Actinomycetes</taxon>
        <taxon>Frankiales</taxon>
        <taxon>Frankiaceae</taxon>
        <taxon>Frankia</taxon>
    </lineage>
</organism>
<accession>Q0RI78</accession>